<dbReference type="InterPro" id="IPR023091">
    <property type="entry name" value="MetalPrtase_cat_dom_sf_prd"/>
</dbReference>
<keyword evidence="8" id="KW-0963">Cytoplasm</keyword>
<evidence type="ECO:0000256" key="2">
    <source>
        <dbReference type="ARBA" id="ARBA00022517"/>
    </source>
</evidence>
<dbReference type="Pfam" id="PF02130">
    <property type="entry name" value="YbeY"/>
    <property type="match status" value="1"/>
</dbReference>
<keyword evidence="8" id="KW-0698">rRNA processing</keyword>
<dbReference type="HAMAP" id="MF_00009">
    <property type="entry name" value="Endoribonucl_YbeY"/>
    <property type="match status" value="1"/>
</dbReference>
<name>A0ABN0W0A7_9GAMM</name>
<evidence type="ECO:0000256" key="4">
    <source>
        <dbReference type="ARBA" id="ARBA00022723"/>
    </source>
</evidence>
<dbReference type="Gene3D" id="3.40.390.30">
    <property type="entry name" value="Metalloproteases ('zincins'), catalytic domain"/>
    <property type="match status" value="1"/>
</dbReference>
<comment type="similarity">
    <text evidence="1 8">Belongs to the endoribonuclease YbeY family.</text>
</comment>
<reference evidence="10" key="1">
    <citation type="journal article" date="2019" name="Int. J. Syst. Evol. Microbiol.">
        <title>The Global Catalogue of Microorganisms (GCM) 10K type strain sequencing project: providing services to taxonomists for standard genome sequencing and annotation.</title>
        <authorList>
            <consortium name="The Broad Institute Genomics Platform"/>
            <consortium name="The Broad Institute Genome Sequencing Center for Infectious Disease"/>
            <person name="Wu L."/>
            <person name="Ma J."/>
        </authorList>
    </citation>
    <scope>NUCLEOTIDE SEQUENCE [LARGE SCALE GENOMIC DNA]</scope>
    <source>
        <strain evidence="10">JCM 16343</strain>
    </source>
</reference>
<dbReference type="Proteomes" id="UP001501787">
    <property type="component" value="Unassembled WGS sequence"/>
</dbReference>
<organism evidence="9 10">
    <name type="scientific">Psychrobacter aestuarii</name>
    <dbReference type="NCBI Taxonomy" id="556327"/>
    <lineage>
        <taxon>Bacteria</taxon>
        <taxon>Pseudomonadati</taxon>
        <taxon>Pseudomonadota</taxon>
        <taxon>Gammaproteobacteria</taxon>
        <taxon>Moraxellales</taxon>
        <taxon>Moraxellaceae</taxon>
        <taxon>Psychrobacter</taxon>
    </lineage>
</organism>
<keyword evidence="7 8" id="KW-0862">Zinc</keyword>
<dbReference type="InterPro" id="IPR020549">
    <property type="entry name" value="YbeY_CS"/>
</dbReference>
<dbReference type="PROSITE" id="PS01306">
    <property type="entry name" value="UPF0054"/>
    <property type="match status" value="1"/>
</dbReference>
<accession>A0ABN0W0A7</accession>
<feature type="binding site" evidence="8">
    <location>
        <position position="154"/>
    </location>
    <ligand>
        <name>Zn(2+)</name>
        <dbReference type="ChEBI" id="CHEBI:29105"/>
        <note>catalytic</note>
    </ligand>
</feature>
<dbReference type="PANTHER" id="PTHR46986">
    <property type="entry name" value="ENDORIBONUCLEASE YBEY, CHLOROPLASTIC"/>
    <property type="match status" value="1"/>
</dbReference>
<evidence type="ECO:0000256" key="7">
    <source>
        <dbReference type="ARBA" id="ARBA00022833"/>
    </source>
</evidence>
<keyword evidence="2 8" id="KW-0690">Ribosome biogenesis</keyword>
<feature type="binding site" evidence="8">
    <location>
        <position position="164"/>
    </location>
    <ligand>
        <name>Zn(2+)</name>
        <dbReference type="ChEBI" id="CHEBI:29105"/>
        <note>catalytic</note>
    </ligand>
</feature>
<dbReference type="EC" id="3.1.-.-" evidence="8"/>
<keyword evidence="4 8" id="KW-0479">Metal-binding</keyword>
<keyword evidence="3 8" id="KW-0540">Nuclease</keyword>
<comment type="caution">
    <text evidence="9">The sequence shown here is derived from an EMBL/GenBank/DDBJ whole genome shotgun (WGS) entry which is preliminary data.</text>
</comment>
<dbReference type="NCBIfam" id="TIGR00043">
    <property type="entry name" value="rRNA maturation RNase YbeY"/>
    <property type="match status" value="1"/>
</dbReference>
<evidence type="ECO:0000313" key="10">
    <source>
        <dbReference type="Proteomes" id="UP001501787"/>
    </source>
</evidence>
<evidence type="ECO:0000256" key="1">
    <source>
        <dbReference type="ARBA" id="ARBA00010875"/>
    </source>
</evidence>
<evidence type="ECO:0000256" key="8">
    <source>
        <dbReference type="HAMAP-Rule" id="MF_00009"/>
    </source>
</evidence>
<evidence type="ECO:0000313" key="9">
    <source>
        <dbReference type="EMBL" id="GAA0321780.1"/>
    </source>
</evidence>
<comment type="cofactor">
    <cofactor evidence="8">
        <name>Zn(2+)</name>
        <dbReference type="ChEBI" id="CHEBI:29105"/>
    </cofactor>
    <text evidence="8">Binds 1 zinc ion.</text>
</comment>
<comment type="subcellular location">
    <subcellularLocation>
        <location evidence="8">Cytoplasm</location>
    </subcellularLocation>
</comment>
<feature type="binding site" evidence="8">
    <location>
        <position position="158"/>
    </location>
    <ligand>
        <name>Zn(2+)</name>
        <dbReference type="ChEBI" id="CHEBI:29105"/>
        <note>catalytic</note>
    </ligand>
</feature>
<keyword evidence="5 8" id="KW-0255">Endonuclease</keyword>
<comment type="function">
    <text evidence="8">Single strand-specific metallo-endoribonuclease involved in late-stage 70S ribosome quality control and in maturation of the 3' terminus of the 16S rRNA.</text>
</comment>
<gene>
    <name evidence="8" type="primary">ybeY</name>
    <name evidence="9" type="ORF">GCM10009129_19530</name>
</gene>
<sequence length="196" mass="21860">MNDNAQDYTEDSAGLGVYTSLAEGMDEALASHYAPERLQPLFDSTLNYISAQMQQGLILPYFAQINADTWQDTDKTVDVYVTDPTEGRAINLEARGKDYATNILSYPSDLPADVLPMMPEIPLGELIVCHEVVVQQAKEQHKTVDQHISHLFVHGLLHLFGFDHELGESEQAEMESFEIAILAQHGLPNPYLADEE</sequence>
<protein>
    <recommendedName>
        <fullName evidence="8">Endoribonuclease YbeY</fullName>
        <ecNumber evidence="8">3.1.-.-</ecNumber>
    </recommendedName>
</protein>
<dbReference type="EMBL" id="BAAAFR010000005">
    <property type="protein sequence ID" value="GAA0321780.1"/>
    <property type="molecule type" value="Genomic_DNA"/>
</dbReference>
<evidence type="ECO:0000256" key="6">
    <source>
        <dbReference type="ARBA" id="ARBA00022801"/>
    </source>
</evidence>
<dbReference type="InterPro" id="IPR002036">
    <property type="entry name" value="YbeY"/>
</dbReference>
<dbReference type="RefSeq" id="WP_227691502.1">
    <property type="nucleotide sequence ID" value="NZ_BAAAFR010000005.1"/>
</dbReference>
<proteinExistence type="inferred from homology"/>
<evidence type="ECO:0000256" key="5">
    <source>
        <dbReference type="ARBA" id="ARBA00022759"/>
    </source>
</evidence>
<keyword evidence="6 8" id="KW-0378">Hydrolase</keyword>
<dbReference type="SUPFAM" id="SSF55486">
    <property type="entry name" value="Metalloproteases ('zincins'), catalytic domain"/>
    <property type="match status" value="1"/>
</dbReference>
<keyword evidence="10" id="KW-1185">Reference proteome</keyword>
<evidence type="ECO:0000256" key="3">
    <source>
        <dbReference type="ARBA" id="ARBA00022722"/>
    </source>
</evidence>
<dbReference type="PANTHER" id="PTHR46986:SF1">
    <property type="entry name" value="ENDORIBONUCLEASE YBEY, CHLOROPLASTIC"/>
    <property type="match status" value="1"/>
</dbReference>